<dbReference type="GO" id="GO:0005634">
    <property type="term" value="C:nucleus"/>
    <property type="evidence" value="ECO:0007669"/>
    <property type="project" value="TreeGrafter"/>
</dbReference>
<dbReference type="PANTHER" id="PTHR24200:SF11">
    <property type="entry name" value="TOUCAN, ISOFORM A"/>
    <property type="match status" value="1"/>
</dbReference>
<organism evidence="4">
    <name type="scientific">Arion vulgaris</name>
    <dbReference type="NCBI Taxonomy" id="1028688"/>
    <lineage>
        <taxon>Eukaryota</taxon>
        <taxon>Metazoa</taxon>
        <taxon>Spiralia</taxon>
        <taxon>Lophotrochozoa</taxon>
        <taxon>Mollusca</taxon>
        <taxon>Gastropoda</taxon>
        <taxon>Heterobranchia</taxon>
        <taxon>Euthyneura</taxon>
        <taxon>Panpulmonata</taxon>
        <taxon>Eupulmonata</taxon>
        <taxon>Stylommatophora</taxon>
        <taxon>Helicina</taxon>
        <taxon>Arionoidea</taxon>
        <taxon>Arionidae</taxon>
        <taxon>Arion</taxon>
    </lineage>
</organism>
<feature type="compositionally biased region" description="Low complexity" evidence="3">
    <location>
        <begin position="53"/>
        <end position="70"/>
    </location>
</feature>
<feature type="region of interest" description="Disordered" evidence="3">
    <location>
        <begin position="443"/>
        <end position="534"/>
    </location>
</feature>
<feature type="compositionally biased region" description="Low complexity" evidence="3">
    <location>
        <begin position="514"/>
        <end position="525"/>
    </location>
</feature>
<feature type="compositionally biased region" description="Low complexity" evidence="3">
    <location>
        <begin position="672"/>
        <end position="688"/>
    </location>
</feature>
<evidence type="ECO:0000256" key="3">
    <source>
        <dbReference type="SAM" id="MobiDB-lite"/>
    </source>
</evidence>
<gene>
    <name evidence="4" type="primary">ORF108945</name>
</gene>
<dbReference type="PANTHER" id="PTHR24200">
    <property type="entry name" value="TOUCAN, ISOFORM A"/>
    <property type="match status" value="1"/>
</dbReference>
<proteinExistence type="predicted"/>
<dbReference type="GO" id="GO:0008017">
    <property type="term" value="F:microtubule binding"/>
    <property type="evidence" value="ECO:0007669"/>
    <property type="project" value="TreeGrafter"/>
</dbReference>
<evidence type="ECO:0000256" key="2">
    <source>
        <dbReference type="SAM" id="Coils"/>
    </source>
</evidence>
<keyword evidence="1 2" id="KW-0175">Coiled coil</keyword>
<sequence>KTFSSRHQLSCLDEDILTKCSRTGETSEMQRNKDEHSEDHLKKPRANGTIKVSTTNSQNTTNTSSTTSSAAQAEIIRLESLCEGRTKELTHTKMQLRAASQAFDAMAALVNYCCVDLNAFECLPLARQLDIVQKQLADCFSQIADLNSQKDTLENTLTQIVQDKEDETRKAQEAFDAAQKDKEEHARLIREVDDTHNAALTAQRDELTFKHDENMKKFTQFYDRQIDLLRLSQDRQLSDLKNESKLEVNALKISHLEEIQELRNKHDSQMEELHKQHRNKLEDITHRFESIKLTLSEKVESLRGECDELARRARNSEDALQRDADAKVQIALAPFLTLPKEIESLKMVLEMRNEEIQKLRSKNVDTEKQLEEVPIARERIISLQQKVENLEAIINIKTDHEKQLHEKCQILMRKYDRESRANKRLSMDYEQVVWRMSQSSEFGSCDSLTKRHFSRSPPRSKEGSPDTRQRAMSPNGSHGDVVLRVKKRSSHSISEGDRQLRARSATFVVEKSESSSSHSPSWSPELKQKRWRKKSQVEEVAANNEHIDRMCHSAGAEIMSDLSRQQKQQKTLKDISGSHVMSSGDMANSSLSGVSDSGMYDSMTKSDVLDSSIVSTDSEWGTSVNLTLNCDSTLEDLESGPAAGEYHSLNNITVIDTKESLSDTDSGNVIFSNTGSNVSSNHHSSSESQNEDDKPSSCYQICVTLPQGTSVTEDCVFDERVGTDSC</sequence>
<evidence type="ECO:0000313" key="4">
    <source>
        <dbReference type="EMBL" id="CEK78222.1"/>
    </source>
</evidence>
<feature type="compositionally biased region" description="Basic and acidic residues" evidence="3">
    <location>
        <begin position="459"/>
        <end position="469"/>
    </location>
</feature>
<dbReference type="EMBL" id="HACG01031357">
    <property type="protein sequence ID" value="CEK78222.1"/>
    <property type="molecule type" value="Transcribed_RNA"/>
</dbReference>
<reference evidence="4" key="1">
    <citation type="submission" date="2014-12" db="EMBL/GenBank/DDBJ databases">
        <title>Insight into the proteome of Arion vulgaris.</title>
        <authorList>
            <person name="Aradska J."/>
            <person name="Bulat T."/>
            <person name="Smidak R."/>
            <person name="Sarate P."/>
            <person name="Gangsoo J."/>
            <person name="Sialana F."/>
            <person name="Bilban M."/>
            <person name="Lubec G."/>
        </authorList>
    </citation>
    <scope>NUCLEOTIDE SEQUENCE</scope>
    <source>
        <tissue evidence="4">Skin</tissue>
    </source>
</reference>
<accession>A0A0B7AC22</accession>
<feature type="compositionally biased region" description="Basic and acidic residues" evidence="3">
    <location>
        <begin position="28"/>
        <end position="41"/>
    </location>
</feature>
<feature type="region of interest" description="Disordered" evidence="3">
    <location>
        <begin position="22"/>
        <end position="70"/>
    </location>
</feature>
<evidence type="ECO:0000256" key="1">
    <source>
        <dbReference type="ARBA" id="ARBA00023054"/>
    </source>
</evidence>
<feature type="non-terminal residue" evidence="4">
    <location>
        <position position="1"/>
    </location>
</feature>
<feature type="coiled-coil region" evidence="2">
    <location>
        <begin position="252"/>
        <end position="369"/>
    </location>
</feature>
<protein>
    <submittedName>
        <fullName evidence="4">Uncharacterized protein</fullName>
    </submittedName>
</protein>
<dbReference type="InterPro" id="IPR051293">
    <property type="entry name" value="MTUS1/CCDC69"/>
</dbReference>
<feature type="region of interest" description="Disordered" evidence="3">
    <location>
        <begin position="666"/>
        <end position="694"/>
    </location>
</feature>
<dbReference type="GO" id="GO:0005737">
    <property type="term" value="C:cytoplasm"/>
    <property type="evidence" value="ECO:0007669"/>
    <property type="project" value="TreeGrafter"/>
</dbReference>
<feature type="coiled-coil region" evidence="2">
    <location>
        <begin position="136"/>
        <end position="181"/>
    </location>
</feature>
<dbReference type="AlphaFoldDB" id="A0A0B7AC22"/>
<name>A0A0B7AC22_9EUPU</name>